<feature type="compositionally biased region" description="Polar residues" evidence="2">
    <location>
        <begin position="401"/>
        <end position="430"/>
    </location>
</feature>
<feature type="compositionally biased region" description="Polar residues" evidence="2">
    <location>
        <begin position="13"/>
        <end position="25"/>
    </location>
</feature>
<accession>A0A182NCH6</accession>
<dbReference type="VEuPathDB" id="VectorBase:ADIR005340"/>
<feature type="coiled-coil region" evidence="1">
    <location>
        <begin position="161"/>
        <end position="188"/>
    </location>
</feature>
<reference evidence="3" key="2">
    <citation type="submission" date="2020-05" db="UniProtKB">
        <authorList>
            <consortium name="EnsemblMetazoa"/>
        </authorList>
    </citation>
    <scope>IDENTIFICATION</scope>
    <source>
        <strain evidence="3">WRAIR2</strain>
    </source>
</reference>
<keyword evidence="1" id="KW-0175">Coiled coil</keyword>
<name>A0A182NCH6_9DIPT</name>
<evidence type="ECO:0000313" key="3">
    <source>
        <dbReference type="EnsemblMetazoa" id="ADIR005340-PA"/>
    </source>
</evidence>
<reference evidence="4" key="1">
    <citation type="submission" date="2013-03" db="EMBL/GenBank/DDBJ databases">
        <title>The Genome Sequence of Anopheles dirus WRAIR2.</title>
        <authorList>
            <consortium name="The Broad Institute Genomics Platform"/>
            <person name="Neafsey D.E."/>
            <person name="Walton C."/>
            <person name="Walker B."/>
            <person name="Young S.K."/>
            <person name="Zeng Q."/>
            <person name="Gargeya S."/>
            <person name="Fitzgerald M."/>
            <person name="Haas B."/>
            <person name="Abouelleil A."/>
            <person name="Allen A.W."/>
            <person name="Alvarado L."/>
            <person name="Arachchi H.M."/>
            <person name="Berlin A.M."/>
            <person name="Chapman S.B."/>
            <person name="Gainer-Dewar J."/>
            <person name="Goldberg J."/>
            <person name="Griggs A."/>
            <person name="Gujja S."/>
            <person name="Hansen M."/>
            <person name="Howarth C."/>
            <person name="Imamovic A."/>
            <person name="Ireland A."/>
            <person name="Larimer J."/>
            <person name="McCowan C."/>
            <person name="Murphy C."/>
            <person name="Pearson M."/>
            <person name="Poon T.W."/>
            <person name="Priest M."/>
            <person name="Roberts A."/>
            <person name="Saif S."/>
            <person name="Shea T."/>
            <person name="Sisk P."/>
            <person name="Sykes S."/>
            <person name="Wortman J."/>
            <person name="Nusbaum C."/>
            <person name="Birren B."/>
        </authorList>
    </citation>
    <scope>NUCLEOTIDE SEQUENCE [LARGE SCALE GENOMIC DNA]</scope>
    <source>
        <strain evidence="4">WRAIR2</strain>
    </source>
</reference>
<feature type="coiled-coil region" evidence="1">
    <location>
        <begin position="317"/>
        <end position="351"/>
    </location>
</feature>
<feature type="region of interest" description="Disordered" evidence="2">
    <location>
        <begin position="381"/>
        <end position="430"/>
    </location>
</feature>
<evidence type="ECO:0000256" key="2">
    <source>
        <dbReference type="SAM" id="MobiDB-lite"/>
    </source>
</evidence>
<dbReference type="EnsemblMetazoa" id="ADIR005340-RA">
    <property type="protein sequence ID" value="ADIR005340-PA"/>
    <property type="gene ID" value="ADIR005340"/>
</dbReference>
<organism evidence="3 4">
    <name type="scientific">Anopheles dirus</name>
    <dbReference type="NCBI Taxonomy" id="7168"/>
    <lineage>
        <taxon>Eukaryota</taxon>
        <taxon>Metazoa</taxon>
        <taxon>Ecdysozoa</taxon>
        <taxon>Arthropoda</taxon>
        <taxon>Hexapoda</taxon>
        <taxon>Insecta</taxon>
        <taxon>Pterygota</taxon>
        <taxon>Neoptera</taxon>
        <taxon>Endopterygota</taxon>
        <taxon>Diptera</taxon>
        <taxon>Nematocera</taxon>
        <taxon>Culicoidea</taxon>
        <taxon>Culicidae</taxon>
        <taxon>Anophelinae</taxon>
        <taxon>Anopheles</taxon>
    </lineage>
</organism>
<dbReference type="Proteomes" id="UP000075884">
    <property type="component" value="Unassembled WGS sequence"/>
</dbReference>
<evidence type="ECO:0000313" key="4">
    <source>
        <dbReference type="Proteomes" id="UP000075884"/>
    </source>
</evidence>
<dbReference type="STRING" id="7168.A0A182NCH6"/>
<sequence>MAAEQHQDGAEIDQSQTSRALSVQPDTNDAVQNVQDLLYQDKCTVIVKAVDLLVRNVQQQQQIAFLNQTIGEAVEQQELMLKDLHDRPVIESFMTNLEAQNLATRKHIQDKAEAINTHIKSNELLRKQLRKEIGGLRSCTNDIKVRANEIEETGKTLHNALQDTKIRLEGLKKQLDAASGTHTKLRAEVLEKDAEIRKIAVGYEEMVRKIKGELLEKDRQLKLRTKELEMEKQKTAGQGEVCNQILSEKKAIGQRHEQLQQHLDNEVSHLEQQFTARKDELDQAYKDAVKGYENKTKELDRTIGSLTDAKLQDEEYIMQVEAALSQMGQELRAADAKGKELEEQLAKLKQKEPSVPTTVEEMPIAKRTKFFPEKRKIHVFHKNAAAPSMSGGGGFGKTRSARQPQTSNDESQSSFHLDNNESSFSSLQPL</sequence>
<keyword evidence="4" id="KW-1185">Reference proteome</keyword>
<feature type="region of interest" description="Disordered" evidence="2">
    <location>
        <begin position="1"/>
        <end position="25"/>
    </location>
</feature>
<proteinExistence type="predicted"/>
<dbReference type="AlphaFoldDB" id="A0A182NCH6"/>
<evidence type="ECO:0000256" key="1">
    <source>
        <dbReference type="SAM" id="Coils"/>
    </source>
</evidence>
<protein>
    <submittedName>
        <fullName evidence="3">Uncharacterized protein</fullName>
    </submittedName>
</protein>